<keyword evidence="3" id="KW-0067">ATP-binding</keyword>
<reference evidence="7" key="1">
    <citation type="submission" date="2018-06" db="EMBL/GenBank/DDBJ databases">
        <authorList>
            <person name="Guldener U."/>
        </authorList>
    </citation>
    <scope>NUCLEOTIDE SEQUENCE [LARGE SCALE GENOMIC DNA]</scope>
    <source>
        <strain evidence="7">UTAD17</strain>
    </source>
</reference>
<keyword evidence="2" id="KW-0547">Nucleotide-binding</keyword>
<dbReference type="InterPro" id="IPR003959">
    <property type="entry name" value="ATPase_AAA_core"/>
</dbReference>
<dbReference type="CDD" id="cd19509">
    <property type="entry name" value="RecA-like_VPS4-like"/>
    <property type="match status" value="1"/>
</dbReference>
<dbReference type="FunFam" id="1.10.8.60:FF:000022">
    <property type="entry name" value="Fidgetin like 1"/>
    <property type="match status" value="1"/>
</dbReference>
<feature type="region of interest" description="Disordered" evidence="4">
    <location>
        <begin position="115"/>
        <end position="235"/>
    </location>
</feature>
<name>A0A376BAY8_9ASCO</name>
<feature type="domain" description="AAA+ ATPase" evidence="5">
    <location>
        <begin position="691"/>
        <end position="859"/>
    </location>
</feature>
<dbReference type="SMART" id="SM00382">
    <property type="entry name" value="AAA"/>
    <property type="match status" value="1"/>
</dbReference>
<sequence>MDHQNNSFSVLSKFSRLRRKPLQPLTDLTELYNRTAHQTIYYRKLTEDGDFNNALFGWKSLNTLILYELQQMEKKYPHPELYNQDESSLMNGVRNFHMKCMENIEYCKTKLEEKQGQGDESTENNNNHINNSKQTQSPYFSTYKKYHSPSPCRNKRPHNYHHHESGRLLRTLRDPHQQQKSTSYIYNSNNSSASTIPTPNDNSTKDTSAPPFIKHNNNNSNSNNNDNSNSIDNTKTDSFTYLKEEKMKARLSPPPAMKQEIFSTTEPGFDIQRHEGLELIDLTSDDDSEDEFSVCQAEEKGVQDKSAFEINDYYNYKEDTEKQHQEIEDLVTLLDRSILNNSATENFTFTDNKTANDNNEVKNGKDIPLLPPPIPTLIPPELRLIQNDSGNTEIPSMRKSSPSASSSPSPSPSIVSKSQKPKVIGSNSPNWKPRPSFLKQEMSKSCTNSNGKPIAKSSVASNYQLSVKNPIASQNSNSTPNVKELRNYRTSKPKAHSTSSLVNSVGGKKYNGYGKKVSVNTNNNSCDNIKPGGGRRVIRKVNSSPATIKKKTKSAVSKSSSPAVYNDGSSVNRRPVAKKQLSKKTTVDQSQFDTFSGFNGDINANSPIGQDEREPEISKNDLKNILEEEIINSIPGVDKNAARQIFAEIVVSGDEVHWEDIAGLETAKSSLKEAVVYPFLRPDLFRGLREPIRGMLLFGPPGTGKTMLARAVATESQSTFFSISASSLTSKYLGESEKLVRALFAIAKKLSPSIIFVDEIDSIMGARNNEGENESSRRIKNEFLVQWSSLSSATTNNTGHNENSNNNLTEQTQIPSETAFQQKPVDDRVLVLAATNLPWSIDEAARRRFVRRQYIPLPEDETRLLQLKKLMSAQNNTLEEQDFEKLVQLTKCFSGSDITSLCKDAAMGPLRELGEKLLSTPTENIRAVKLGDFVKSLQYIKPSVSTAGLADYEKWATQYGSSGV</sequence>
<feature type="region of interest" description="Disordered" evidence="4">
    <location>
        <begin position="542"/>
        <end position="585"/>
    </location>
</feature>
<dbReference type="Pfam" id="PF00004">
    <property type="entry name" value="AAA"/>
    <property type="match status" value="1"/>
</dbReference>
<dbReference type="PROSITE" id="PS00674">
    <property type="entry name" value="AAA"/>
    <property type="match status" value="1"/>
</dbReference>
<evidence type="ECO:0000259" key="5">
    <source>
        <dbReference type="SMART" id="SM00382"/>
    </source>
</evidence>
<dbReference type="Pfam" id="PF09336">
    <property type="entry name" value="Vps4_C"/>
    <property type="match status" value="1"/>
</dbReference>
<evidence type="ECO:0000256" key="1">
    <source>
        <dbReference type="ARBA" id="ARBA00006914"/>
    </source>
</evidence>
<evidence type="ECO:0000313" key="6">
    <source>
        <dbReference type="EMBL" id="SSD61843.1"/>
    </source>
</evidence>
<accession>A0A376BAY8</accession>
<proteinExistence type="inferred from homology"/>
<dbReference type="InterPro" id="IPR027417">
    <property type="entry name" value="P-loop_NTPase"/>
</dbReference>
<comment type="similarity">
    <text evidence="1">Belongs to the AAA ATPase family.</text>
</comment>
<dbReference type="InterPro" id="IPR050304">
    <property type="entry name" value="MT-severing_AAA_ATPase"/>
</dbReference>
<evidence type="ECO:0000256" key="4">
    <source>
        <dbReference type="SAM" id="MobiDB-lite"/>
    </source>
</evidence>
<dbReference type="EMBL" id="UFAJ01000930">
    <property type="protein sequence ID" value="SSD61843.1"/>
    <property type="molecule type" value="Genomic_DNA"/>
</dbReference>
<evidence type="ECO:0000313" key="7">
    <source>
        <dbReference type="Proteomes" id="UP000262825"/>
    </source>
</evidence>
<evidence type="ECO:0000256" key="3">
    <source>
        <dbReference type="ARBA" id="ARBA00022840"/>
    </source>
</evidence>
<dbReference type="InterPro" id="IPR015415">
    <property type="entry name" value="Spast_Vps4_C"/>
</dbReference>
<feature type="compositionally biased region" description="Basic and acidic residues" evidence="4">
    <location>
        <begin position="162"/>
        <end position="177"/>
    </location>
</feature>
<dbReference type="PANTHER" id="PTHR23074">
    <property type="entry name" value="AAA DOMAIN-CONTAINING"/>
    <property type="match status" value="1"/>
</dbReference>
<keyword evidence="7" id="KW-1185">Reference proteome</keyword>
<feature type="compositionally biased region" description="Low complexity" evidence="4">
    <location>
        <begin position="395"/>
        <end position="422"/>
    </location>
</feature>
<protein>
    <submittedName>
        <fullName evidence="6">Related to Protein SAP1</fullName>
    </submittedName>
</protein>
<dbReference type="InterPro" id="IPR003960">
    <property type="entry name" value="ATPase_AAA_CS"/>
</dbReference>
<dbReference type="VEuPathDB" id="FungiDB:SCODWIG_03604"/>
<dbReference type="GO" id="GO:0016887">
    <property type="term" value="F:ATP hydrolysis activity"/>
    <property type="evidence" value="ECO:0007669"/>
    <property type="project" value="InterPro"/>
</dbReference>
<dbReference type="Proteomes" id="UP000262825">
    <property type="component" value="Unassembled WGS sequence"/>
</dbReference>
<dbReference type="PANTHER" id="PTHR23074:SF17">
    <property type="entry name" value="FIDGETIN-LIKE PROTEIN 1"/>
    <property type="match status" value="1"/>
</dbReference>
<feature type="compositionally biased region" description="Polar residues" evidence="4">
    <location>
        <begin position="197"/>
        <end position="207"/>
    </location>
</feature>
<dbReference type="AlphaFoldDB" id="A0A376BAY8"/>
<dbReference type="Gene3D" id="3.40.50.300">
    <property type="entry name" value="P-loop containing nucleotide triphosphate hydrolases"/>
    <property type="match status" value="1"/>
</dbReference>
<feature type="region of interest" description="Disordered" evidence="4">
    <location>
        <begin position="387"/>
        <end position="436"/>
    </location>
</feature>
<dbReference type="GO" id="GO:0005524">
    <property type="term" value="F:ATP binding"/>
    <property type="evidence" value="ECO:0007669"/>
    <property type="project" value="UniProtKB-KW"/>
</dbReference>
<feature type="compositionally biased region" description="Low complexity" evidence="4">
    <location>
        <begin position="181"/>
        <end position="196"/>
    </location>
</feature>
<evidence type="ECO:0000256" key="2">
    <source>
        <dbReference type="ARBA" id="ARBA00022741"/>
    </source>
</evidence>
<dbReference type="Pfam" id="PF17862">
    <property type="entry name" value="AAA_lid_3"/>
    <property type="match status" value="1"/>
</dbReference>
<dbReference type="SUPFAM" id="SSF52540">
    <property type="entry name" value="P-loop containing nucleoside triphosphate hydrolases"/>
    <property type="match status" value="1"/>
</dbReference>
<organism evidence="6 7">
    <name type="scientific">Saccharomycodes ludwigii</name>
    <dbReference type="NCBI Taxonomy" id="36035"/>
    <lineage>
        <taxon>Eukaryota</taxon>
        <taxon>Fungi</taxon>
        <taxon>Dikarya</taxon>
        <taxon>Ascomycota</taxon>
        <taxon>Saccharomycotina</taxon>
        <taxon>Saccharomycetes</taxon>
        <taxon>Saccharomycodales</taxon>
        <taxon>Saccharomycodaceae</taxon>
        <taxon>Saccharomycodes</taxon>
    </lineage>
</organism>
<gene>
    <name evidence="6" type="ORF">SCODWIG_03604</name>
</gene>
<dbReference type="InterPro" id="IPR041569">
    <property type="entry name" value="AAA_lid_3"/>
</dbReference>
<dbReference type="Gene3D" id="1.10.8.60">
    <property type="match status" value="1"/>
</dbReference>
<feature type="compositionally biased region" description="Low complexity" evidence="4">
    <location>
        <begin position="216"/>
        <end position="233"/>
    </location>
</feature>
<feature type="region of interest" description="Disordered" evidence="4">
    <location>
        <begin position="350"/>
        <end position="372"/>
    </location>
</feature>
<dbReference type="InterPro" id="IPR003593">
    <property type="entry name" value="AAA+_ATPase"/>
</dbReference>